<dbReference type="PANTHER" id="PTHR30520:SF6">
    <property type="entry name" value="FORMATE_NITRATE FAMILY TRANSPORTER (EUROFUNG)"/>
    <property type="match status" value="1"/>
</dbReference>
<keyword evidence="9" id="KW-1185">Reference proteome</keyword>
<dbReference type="EMBL" id="BDRX01000017">
    <property type="protein sequence ID" value="GBF90430.1"/>
    <property type="molecule type" value="Genomic_DNA"/>
</dbReference>
<protein>
    <submittedName>
        <fullName evidence="8">Nitrite transporter</fullName>
    </submittedName>
</protein>
<dbReference type="STRING" id="307507.A0A2V0NXX3"/>
<reference evidence="8 9" key="1">
    <citation type="journal article" date="2018" name="Sci. Rep.">
        <title>Raphidocelis subcapitata (=Pseudokirchneriella subcapitata) provides an insight into genome evolution and environmental adaptations in the Sphaeropleales.</title>
        <authorList>
            <person name="Suzuki S."/>
            <person name="Yamaguchi H."/>
            <person name="Nakajima N."/>
            <person name="Kawachi M."/>
        </authorList>
    </citation>
    <scope>NUCLEOTIDE SEQUENCE [LARGE SCALE GENOMIC DNA]</scope>
    <source>
        <strain evidence="8 9">NIES-35</strain>
    </source>
</reference>
<feature type="transmembrane region" description="Helical" evidence="7">
    <location>
        <begin position="290"/>
        <end position="315"/>
    </location>
</feature>
<dbReference type="InterPro" id="IPR000292">
    <property type="entry name" value="For/NO2_transpt"/>
</dbReference>
<evidence type="ECO:0000256" key="7">
    <source>
        <dbReference type="SAM" id="Phobius"/>
    </source>
</evidence>
<dbReference type="PANTHER" id="PTHR30520">
    <property type="entry name" value="FORMATE TRANSPORTER-RELATED"/>
    <property type="match status" value="1"/>
</dbReference>
<evidence type="ECO:0000256" key="4">
    <source>
        <dbReference type="ARBA" id="ARBA00023136"/>
    </source>
</evidence>
<dbReference type="InterPro" id="IPR023271">
    <property type="entry name" value="Aquaporin-like"/>
</dbReference>
<evidence type="ECO:0000256" key="6">
    <source>
        <dbReference type="SAM" id="MobiDB-lite"/>
    </source>
</evidence>
<keyword evidence="3 7" id="KW-1133">Transmembrane helix</keyword>
<organism evidence="8 9">
    <name type="scientific">Raphidocelis subcapitata</name>
    <dbReference type="NCBI Taxonomy" id="307507"/>
    <lineage>
        <taxon>Eukaryota</taxon>
        <taxon>Viridiplantae</taxon>
        <taxon>Chlorophyta</taxon>
        <taxon>core chlorophytes</taxon>
        <taxon>Chlorophyceae</taxon>
        <taxon>CS clade</taxon>
        <taxon>Sphaeropleales</taxon>
        <taxon>Selenastraceae</taxon>
        <taxon>Raphidocelis</taxon>
    </lineage>
</organism>
<gene>
    <name evidence="8" type="ORF">Rsub_03426</name>
</gene>
<dbReference type="InParanoid" id="A0A2V0NXX3"/>
<evidence type="ECO:0000256" key="2">
    <source>
        <dbReference type="ARBA" id="ARBA00022692"/>
    </source>
</evidence>
<feature type="transmembrane region" description="Helical" evidence="7">
    <location>
        <begin position="171"/>
        <end position="197"/>
    </location>
</feature>
<keyword evidence="2 7" id="KW-0812">Transmembrane</keyword>
<dbReference type="GO" id="GO:0015499">
    <property type="term" value="F:formate transmembrane transporter activity"/>
    <property type="evidence" value="ECO:0007669"/>
    <property type="project" value="TreeGrafter"/>
</dbReference>
<feature type="region of interest" description="Disordered" evidence="6">
    <location>
        <begin position="56"/>
        <end position="81"/>
    </location>
</feature>
<evidence type="ECO:0000256" key="1">
    <source>
        <dbReference type="ARBA" id="ARBA00004141"/>
    </source>
</evidence>
<name>A0A2V0NXX3_9CHLO</name>
<dbReference type="PROSITE" id="PS01005">
    <property type="entry name" value="FORMATE_NITRITE_TP_1"/>
    <property type="match status" value="1"/>
</dbReference>
<dbReference type="OrthoDB" id="4829at2759"/>
<proteinExistence type="inferred from homology"/>
<keyword evidence="4 7" id="KW-0472">Membrane</keyword>
<sequence length="325" mass="32220">MAIVAMAPPAAAAARSASCRAAARRGAVNRITCGRPLLRRRTAVAVRAVVAPPAPAAGNGAPVAQPATAERAAGAPPVPAAAAPPHAGAAALLPPPQLELLPPPRAYEAMVALGLAASNPGLHRIVAGSFGLPLGLVLVLVMGAELFTGNCCALPAAVIEGKASLPQLAKNWALSYVGNLVGAATLVALVGATGLMAAHPAPIAAAVSKTSLTFAQAFSRGVLCNWMVCIAVWMASAAASLPGKFLAAWLAVSAFTAVGFEHSIANAFMIPMGIAVGAPVSAGKFLAANLLPVTLGNVLGGVALAATYAAIFWVWGRERPAGAAA</sequence>
<comment type="similarity">
    <text evidence="5">Belongs to the FNT transporter (TC 1.A.16) family.</text>
</comment>
<dbReference type="InterPro" id="IPR024002">
    <property type="entry name" value="For/NO2_transpt_CS"/>
</dbReference>
<evidence type="ECO:0000256" key="5">
    <source>
        <dbReference type="ARBA" id="ARBA00049660"/>
    </source>
</evidence>
<dbReference type="GO" id="GO:0005886">
    <property type="term" value="C:plasma membrane"/>
    <property type="evidence" value="ECO:0007669"/>
    <property type="project" value="TreeGrafter"/>
</dbReference>
<dbReference type="AlphaFoldDB" id="A0A2V0NXX3"/>
<dbReference type="Pfam" id="PF01226">
    <property type="entry name" value="Form_Nir_trans"/>
    <property type="match status" value="1"/>
</dbReference>
<evidence type="ECO:0000313" key="8">
    <source>
        <dbReference type="EMBL" id="GBF90430.1"/>
    </source>
</evidence>
<feature type="transmembrane region" description="Helical" evidence="7">
    <location>
        <begin position="134"/>
        <end position="159"/>
    </location>
</feature>
<comment type="caution">
    <text evidence="8">The sequence shown here is derived from an EMBL/GenBank/DDBJ whole genome shotgun (WGS) entry which is preliminary data.</text>
</comment>
<comment type="subcellular location">
    <subcellularLocation>
        <location evidence="1">Membrane</location>
        <topology evidence="1">Multi-pass membrane protein</topology>
    </subcellularLocation>
</comment>
<dbReference type="Gene3D" id="1.20.1080.10">
    <property type="entry name" value="Glycerol uptake facilitator protein"/>
    <property type="match status" value="1"/>
</dbReference>
<accession>A0A2V0NXX3</accession>
<evidence type="ECO:0000256" key="3">
    <source>
        <dbReference type="ARBA" id="ARBA00022989"/>
    </source>
</evidence>
<dbReference type="Proteomes" id="UP000247498">
    <property type="component" value="Unassembled WGS sequence"/>
</dbReference>
<evidence type="ECO:0000313" key="9">
    <source>
        <dbReference type="Proteomes" id="UP000247498"/>
    </source>
</evidence>